<dbReference type="FunFam" id="3.40.367.20:FF:000005">
    <property type="entry name" value="Phosphotransferase"/>
    <property type="match status" value="1"/>
</dbReference>
<evidence type="ECO:0000256" key="9">
    <source>
        <dbReference type="ARBA" id="ARBA00044613"/>
    </source>
</evidence>
<evidence type="ECO:0000313" key="15">
    <source>
        <dbReference type="Proteomes" id="UP000234323"/>
    </source>
</evidence>
<evidence type="ECO:0000256" key="7">
    <source>
        <dbReference type="ARBA" id="ARBA00022840"/>
    </source>
</evidence>
<comment type="pathway">
    <text evidence="1">Carbohydrate degradation; glycolysis; D-glyceraldehyde 3-phosphate and glycerone phosphate from D-glucose: step 1/4.</text>
</comment>
<dbReference type="Pfam" id="PF00349">
    <property type="entry name" value="Hexokinase_1"/>
    <property type="match status" value="1"/>
</dbReference>
<evidence type="ECO:0000313" key="14">
    <source>
        <dbReference type="EMBL" id="PKY38066.1"/>
    </source>
</evidence>
<comment type="catalytic activity">
    <reaction evidence="10">
        <text>D-glucose + ATP = D-glucose 6-phosphate + ADP + H(+)</text>
        <dbReference type="Rhea" id="RHEA:17825"/>
        <dbReference type="ChEBI" id="CHEBI:4167"/>
        <dbReference type="ChEBI" id="CHEBI:15378"/>
        <dbReference type="ChEBI" id="CHEBI:30616"/>
        <dbReference type="ChEBI" id="CHEBI:61548"/>
        <dbReference type="ChEBI" id="CHEBI:456216"/>
        <dbReference type="EC" id="2.7.1.1"/>
    </reaction>
    <physiologicalReaction direction="left-to-right" evidence="10">
        <dbReference type="Rhea" id="RHEA:17826"/>
    </physiologicalReaction>
</comment>
<dbReference type="PROSITE" id="PS51748">
    <property type="entry name" value="HEXOKINASE_2"/>
    <property type="match status" value="1"/>
</dbReference>
<keyword evidence="15" id="KW-1185">Reference proteome</keyword>
<dbReference type="VEuPathDB" id="FungiDB:RhiirA1_413669"/>
<accession>A0A2I1FUP1</accession>
<comment type="catalytic activity">
    <reaction evidence="9">
        <text>a D-hexose + ATP = a D-hexose 6-phosphate + ADP + H(+)</text>
        <dbReference type="Rhea" id="RHEA:22740"/>
        <dbReference type="ChEBI" id="CHEBI:4194"/>
        <dbReference type="ChEBI" id="CHEBI:15378"/>
        <dbReference type="ChEBI" id="CHEBI:30616"/>
        <dbReference type="ChEBI" id="CHEBI:229467"/>
        <dbReference type="ChEBI" id="CHEBI:456216"/>
        <dbReference type="EC" id="2.7.1.1"/>
    </reaction>
    <physiologicalReaction direction="left-to-right" evidence="9">
        <dbReference type="Rhea" id="RHEA:22741"/>
    </physiologicalReaction>
</comment>
<dbReference type="FunFam" id="3.30.420.40:FF:000156">
    <property type="entry name" value="Phosphotransferase"/>
    <property type="match status" value="1"/>
</dbReference>
<dbReference type="GO" id="GO:0008865">
    <property type="term" value="F:fructokinase activity"/>
    <property type="evidence" value="ECO:0007669"/>
    <property type="project" value="TreeGrafter"/>
</dbReference>
<dbReference type="InterPro" id="IPR022672">
    <property type="entry name" value="Hexokinase_N"/>
</dbReference>
<evidence type="ECO:0000256" key="5">
    <source>
        <dbReference type="ARBA" id="ARBA00022741"/>
    </source>
</evidence>
<dbReference type="GO" id="GO:0005829">
    <property type="term" value="C:cytosol"/>
    <property type="evidence" value="ECO:0007669"/>
    <property type="project" value="TreeGrafter"/>
</dbReference>
<comment type="caution">
    <text evidence="14">The sequence shown here is derived from an EMBL/GenBank/DDBJ whole genome shotgun (WGS) entry which is preliminary data.</text>
</comment>
<evidence type="ECO:0000256" key="11">
    <source>
        <dbReference type="RuleBase" id="RU362007"/>
    </source>
</evidence>
<name>A0A2I1FUP1_9GLOM</name>
<gene>
    <name evidence="14" type="ORF">RhiirA4_391415</name>
</gene>
<dbReference type="SUPFAM" id="SSF53067">
    <property type="entry name" value="Actin-like ATPase domain"/>
    <property type="match status" value="2"/>
</dbReference>
<dbReference type="UniPathway" id="UPA00109">
    <property type="reaction ID" value="UER00180"/>
</dbReference>
<organism evidence="14 15">
    <name type="scientific">Rhizophagus irregularis</name>
    <dbReference type="NCBI Taxonomy" id="588596"/>
    <lineage>
        <taxon>Eukaryota</taxon>
        <taxon>Fungi</taxon>
        <taxon>Fungi incertae sedis</taxon>
        <taxon>Mucoromycota</taxon>
        <taxon>Glomeromycotina</taxon>
        <taxon>Glomeromycetes</taxon>
        <taxon>Glomerales</taxon>
        <taxon>Glomeraceae</taxon>
        <taxon>Rhizophagus</taxon>
    </lineage>
</organism>
<evidence type="ECO:0000256" key="4">
    <source>
        <dbReference type="ARBA" id="ARBA00022679"/>
    </source>
</evidence>
<dbReference type="EMBL" id="LLXI01000017">
    <property type="protein sequence ID" value="PKY38066.1"/>
    <property type="molecule type" value="Genomic_DNA"/>
</dbReference>
<dbReference type="VEuPathDB" id="FungiDB:FUN_021305"/>
<dbReference type="Gene3D" id="3.30.420.40">
    <property type="match status" value="1"/>
</dbReference>
<reference evidence="14 15" key="1">
    <citation type="submission" date="2015-10" db="EMBL/GenBank/DDBJ databases">
        <title>Genome analyses suggest a sexual origin of heterokaryosis in a supposedly ancient asexual fungus.</title>
        <authorList>
            <person name="Ropars J."/>
            <person name="Sedzielewska K."/>
            <person name="Noel J."/>
            <person name="Charron P."/>
            <person name="Farinelli L."/>
            <person name="Marton T."/>
            <person name="Kruger M."/>
            <person name="Pelin A."/>
            <person name="Brachmann A."/>
            <person name="Corradi N."/>
        </authorList>
    </citation>
    <scope>NUCLEOTIDE SEQUENCE [LARGE SCALE GENOMIC DNA]</scope>
    <source>
        <strain evidence="14 15">A4</strain>
    </source>
</reference>
<protein>
    <recommendedName>
        <fullName evidence="11">Phosphotransferase</fullName>
        <ecNumber evidence="11">2.7.1.-</ecNumber>
    </recommendedName>
</protein>
<evidence type="ECO:0000256" key="1">
    <source>
        <dbReference type="ARBA" id="ARBA00004888"/>
    </source>
</evidence>
<evidence type="ECO:0000256" key="8">
    <source>
        <dbReference type="ARBA" id="ARBA00023152"/>
    </source>
</evidence>
<proteinExistence type="inferred from homology"/>
<dbReference type="Gene3D" id="1.10.287.1250">
    <property type="match status" value="1"/>
</dbReference>
<keyword evidence="5 11" id="KW-0547">Nucleotide-binding</keyword>
<dbReference type="AlphaFoldDB" id="A0A2I1FUP1"/>
<dbReference type="Proteomes" id="UP000234323">
    <property type="component" value="Unassembled WGS sequence"/>
</dbReference>
<evidence type="ECO:0000256" key="10">
    <source>
        <dbReference type="ARBA" id="ARBA00048160"/>
    </source>
</evidence>
<dbReference type="Gene3D" id="3.40.367.20">
    <property type="match status" value="1"/>
</dbReference>
<dbReference type="GO" id="GO:0005524">
    <property type="term" value="F:ATP binding"/>
    <property type="evidence" value="ECO:0007669"/>
    <property type="project" value="UniProtKB-UniRule"/>
</dbReference>
<dbReference type="InterPro" id="IPR043129">
    <property type="entry name" value="ATPase_NBD"/>
</dbReference>
<comment type="similarity">
    <text evidence="3 11">Belongs to the hexokinase family.</text>
</comment>
<sequence length="465" mass="51424">MTPIPLTFTDKLQEFNDCSESHKSAIDEITKEFEINTDKLKKISEHFRNEMNKGLEKHGQTVAMVPSYVTGIPTGKEVGTFLALDLGGTNLRMCQVNLEGDGKVSVRQQKYKVSDSLKNGEARHLFDYLADCVDKFLSEFNISSSAEDKLKLGFTFSFPVDQTAINKGSLIYWTKGYTAPGAVGKDVVFMLQDSLNRKVVPVEVTALVNDTVGTLLAHAYKHSNTLLGVILGTGTNGAYFEKISNIKKLKSFSSNADHMVINIEWGAFDNERKVLPLTMFDNKLDRKSNNPRKQALEKFISGMYLGEIARNVLLNLIDRTLLFDGFSSKDLNNQYYFETEYMSTIEADDTNTLEKTKRILEESLNLPSTTLTDRQIVKRVCQLVGLRAARLSAAALSAVISQCNVPESGCNIGIDGSLFLFYPSFKERIKRALKECLGPNADKIELDLAPDGSGVGAALAAMLSA</sequence>
<dbReference type="VEuPathDB" id="FungiDB:RhiirFUN_003142"/>
<dbReference type="InterPro" id="IPR022673">
    <property type="entry name" value="Hexokinase_C"/>
</dbReference>
<dbReference type="GO" id="GO:0006006">
    <property type="term" value="P:glucose metabolic process"/>
    <property type="evidence" value="ECO:0007669"/>
    <property type="project" value="TreeGrafter"/>
</dbReference>
<dbReference type="GO" id="GO:0004340">
    <property type="term" value="F:glucokinase activity"/>
    <property type="evidence" value="ECO:0007669"/>
    <property type="project" value="TreeGrafter"/>
</dbReference>
<comment type="pathway">
    <text evidence="2">Carbohydrate metabolism; hexose metabolism.</text>
</comment>
<keyword evidence="7 11" id="KW-0067">ATP-binding</keyword>
<evidence type="ECO:0000256" key="3">
    <source>
        <dbReference type="ARBA" id="ARBA00009225"/>
    </source>
</evidence>
<dbReference type="GO" id="GO:0006096">
    <property type="term" value="P:glycolytic process"/>
    <property type="evidence" value="ECO:0007669"/>
    <property type="project" value="UniProtKB-UniPathway"/>
</dbReference>
<dbReference type="GO" id="GO:0001678">
    <property type="term" value="P:intracellular glucose homeostasis"/>
    <property type="evidence" value="ECO:0007669"/>
    <property type="project" value="InterPro"/>
</dbReference>
<feature type="domain" description="Hexokinase C-terminal" evidence="13">
    <location>
        <begin position="227"/>
        <end position="462"/>
    </location>
</feature>
<dbReference type="PANTHER" id="PTHR19443:SF30">
    <property type="entry name" value="GLUCOKINASE-1-RELATED"/>
    <property type="match status" value="1"/>
</dbReference>
<dbReference type="PANTHER" id="PTHR19443">
    <property type="entry name" value="HEXOKINASE"/>
    <property type="match status" value="1"/>
</dbReference>
<dbReference type="GO" id="GO:0005739">
    <property type="term" value="C:mitochondrion"/>
    <property type="evidence" value="ECO:0007669"/>
    <property type="project" value="TreeGrafter"/>
</dbReference>
<dbReference type="EC" id="2.7.1.-" evidence="11"/>
<evidence type="ECO:0000256" key="6">
    <source>
        <dbReference type="ARBA" id="ARBA00022777"/>
    </source>
</evidence>
<keyword evidence="6 11" id="KW-0418">Kinase</keyword>
<evidence type="ECO:0000259" key="13">
    <source>
        <dbReference type="Pfam" id="PF03727"/>
    </source>
</evidence>
<dbReference type="CDD" id="cd24018">
    <property type="entry name" value="ASKHA_NBD_HK_fungi"/>
    <property type="match status" value="1"/>
</dbReference>
<keyword evidence="8 11" id="KW-0324">Glycolysis</keyword>
<evidence type="ECO:0000256" key="2">
    <source>
        <dbReference type="ARBA" id="ARBA00005028"/>
    </source>
</evidence>
<dbReference type="PRINTS" id="PR00475">
    <property type="entry name" value="HEXOKINASE"/>
</dbReference>
<dbReference type="Pfam" id="PF03727">
    <property type="entry name" value="Hexokinase_2"/>
    <property type="match status" value="1"/>
</dbReference>
<evidence type="ECO:0000259" key="12">
    <source>
        <dbReference type="Pfam" id="PF00349"/>
    </source>
</evidence>
<dbReference type="InterPro" id="IPR001312">
    <property type="entry name" value="Hexokinase"/>
</dbReference>
<keyword evidence="4 11" id="KW-0808">Transferase</keyword>
<feature type="domain" description="Hexokinase N-terminal" evidence="12">
    <location>
        <begin position="26"/>
        <end position="220"/>
    </location>
</feature>
<dbReference type="GO" id="GO:0005536">
    <property type="term" value="F:D-glucose binding"/>
    <property type="evidence" value="ECO:0007669"/>
    <property type="project" value="InterPro"/>
</dbReference>